<evidence type="ECO:0000313" key="3">
    <source>
        <dbReference type="Proteomes" id="UP000663193"/>
    </source>
</evidence>
<dbReference type="AlphaFoldDB" id="A0A7U2ENE3"/>
<proteinExistence type="predicted"/>
<organism evidence="2 3">
    <name type="scientific">Phaeosphaeria nodorum (strain SN15 / ATCC MYA-4574 / FGSC 10173)</name>
    <name type="common">Glume blotch fungus</name>
    <name type="synonym">Parastagonospora nodorum</name>
    <dbReference type="NCBI Taxonomy" id="321614"/>
    <lineage>
        <taxon>Eukaryota</taxon>
        <taxon>Fungi</taxon>
        <taxon>Dikarya</taxon>
        <taxon>Ascomycota</taxon>
        <taxon>Pezizomycotina</taxon>
        <taxon>Dothideomycetes</taxon>
        <taxon>Pleosporomycetidae</taxon>
        <taxon>Pleosporales</taxon>
        <taxon>Pleosporineae</taxon>
        <taxon>Phaeosphaeriaceae</taxon>
        <taxon>Parastagonospora</taxon>
    </lineage>
</organism>
<dbReference type="OMA" id="CPESHET"/>
<dbReference type="Proteomes" id="UP000663193">
    <property type="component" value="Chromosome 1"/>
</dbReference>
<protein>
    <submittedName>
        <fullName evidence="2">Uncharacterized protein</fullName>
    </submittedName>
</protein>
<dbReference type="KEGG" id="pno:SNOG_09477"/>
<feature type="compositionally biased region" description="Pro residues" evidence="1">
    <location>
        <begin position="430"/>
        <end position="454"/>
    </location>
</feature>
<feature type="compositionally biased region" description="Basic and acidic residues" evidence="1">
    <location>
        <begin position="151"/>
        <end position="162"/>
    </location>
</feature>
<accession>A0A7U2ENE3</accession>
<feature type="compositionally biased region" description="Polar residues" evidence="1">
    <location>
        <begin position="32"/>
        <end position="47"/>
    </location>
</feature>
<gene>
    <name evidence="2" type="ORF">JI435_094770</name>
</gene>
<feature type="compositionally biased region" description="Basic and acidic residues" evidence="1">
    <location>
        <begin position="1"/>
        <end position="31"/>
    </location>
</feature>
<evidence type="ECO:0000256" key="1">
    <source>
        <dbReference type="SAM" id="MobiDB-lite"/>
    </source>
</evidence>
<feature type="compositionally biased region" description="Polar residues" evidence="1">
    <location>
        <begin position="269"/>
        <end position="286"/>
    </location>
</feature>
<dbReference type="VEuPathDB" id="FungiDB:JI435_094770"/>
<keyword evidence="3" id="KW-1185">Reference proteome</keyword>
<sequence>MGYRTERDKDGNKIPRERSGKPRRQRDDHLNLSKQTGTPVYPPSSSVYKHAQPFYLPDTQNTSKPGLVPTVAQSDPLLAPSDRQHHSLPIVLETPWPPRPSASQEDRVRKDLLAKIPPTVQNPMSVGHTGSSAASTGSSCPPVTLAGYRDPVPDPHRIKDTKASIQDPFIDPQDTMNTRGPSIPVSRKLVTDSHRATTRDPSADLHCVKDAHESSIRDPSTDSRRVTDTRKSSGAAPRDPTTNAHSAYAATRNVADARGSWGAAVQDPFSDSHSVPATRHSPSTATRAAKPSKPDAPREIPGAYPEPEPRHSAPHSAVSSMATLHAPVSTRRQTQRPVVPSIHPFRRTNNSPARSTDTSGNSTKYVSPRHPLPMPAHPLALPSPLSGSSASSSACSSISKHANASHAQKLATSSQTTSSSRPSPSSMSPAPSPSPPPSYHTLSPLPPPPPPPLPAGSSALFELEQNPWALSPRSPMPRKSSLKRGDSPRSARNVGFSDTDEVRTYEEDEAANKVGMGR</sequence>
<evidence type="ECO:0000313" key="2">
    <source>
        <dbReference type="EMBL" id="QRC90056.1"/>
    </source>
</evidence>
<feature type="region of interest" description="Disordered" evidence="1">
    <location>
        <begin position="1"/>
        <end position="518"/>
    </location>
</feature>
<feature type="compositionally biased region" description="Basic and acidic residues" evidence="1">
    <location>
        <begin position="189"/>
        <end position="231"/>
    </location>
</feature>
<feature type="compositionally biased region" description="Low complexity" evidence="1">
    <location>
        <begin position="410"/>
        <end position="429"/>
    </location>
</feature>
<feature type="compositionally biased region" description="Polar residues" evidence="1">
    <location>
        <begin position="347"/>
        <end position="365"/>
    </location>
</feature>
<feature type="compositionally biased region" description="Low complexity" evidence="1">
    <location>
        <begin position="377"/>
        <end position="399"/>
    </location>
</feature>
<dbReference type="RefSeq" id="XP_001799769.1">
    <property type="nucleotide sequence ID" value="XM_001799717.1"/>
</dbReference>
<feature type="compositionally biased region" description="Basic and acidic residues" evidence="1">
    <location>
        <begin position="104"/>
        <end position="113"/>
    </location>
</feature>
<feature type="compositionally biased region" description="Low complexity" evidence="1">
    <location>
        <begin position="129"/>
        <end position="139"/>
    </location>
</feature>
<name>A0A7U2ENE3_PHANO</name>
<dbReference type="EMBL" id="CP069023">
    <property type="protein sequence ID" value="QRC90056.1"/>
    <property type="molecule type" value="Genomic_DNA"/>
</dbReference>
<reference evidence="3" key="1">
    <citation type="journal article" date="2021" name="BMC Genomics">
        <title>Chromosome-level genome assembly and manually-curated proteome of model necrotroph Parastagonospora nodorum Sn15 reveals a genome-wide trove of candidate effector homologs, and redundancy of virulence-related functions within an accessory chromosome.</title>
        <authorList>
            <person name="Bertazzoni S."/>
            <person name="Jones D.A.B."/>
            <person name="Phan H.T."/>
            <person name="Tan K.-C."/>
            <person name="Hane J.K."/>
        </authorList>
    </citation>
    <scope>NUCLEOTIDE SEQUENCE [LARGE SCALE GENOMIC DNA]</scope>
    <source>
        <strain evidence="3">SN15 / ATCC MYA-4574 / FGSC 10173)</strain>
    </source>
</reference>